<keyword evidence="2" id="KW-0966">Cell projection</keyword>
<gene>
    <name evidence="2" type="ORF">RWD45_10635</name>
</gene>
<evidence type="ECO:0000313" key="2">
    <source>
        <dbReference type="EMBL" id="MDY0408920.1"/>
    </source>
</evidence>
<organism evidence="2 3">
    <name type="scientific">Paracerasibacillus soli</name>
    <dbReference type="NCBI Taxonomy" id="480284"/>
    <lineage>
        <taxon>Bacteria</taxon>
        <taxon>Bacillati</taxon>
        <taxon>Bacillota</taxon>
        <taxon>Bacilli</taxon>
        <taxon>Bacillales</taxon>
        <taxon>Bacillaceae</taxon>
        <taxon>Paracerasibacillus</taxon>
    </lineage>
</organism>
<dbReference type="Proteomes" id="UP001275315">
    <property type="component" value="Unassembled WGS sequence"/>
</dbReference>
<evidence type="ECO:0000259" key="1">
    <source>
        <dbReference type="Pfam" id="PF04316"/>
    </source>
</evidence>
<dbReference type="InterPro" id="IPR035890">
    <property type="entry name" value="Anti-sigma-28_factor_FlgM_sf"/>
</dbReference>
<dbReference type="RefSeq" id="WP_320379622.1">
    <property type="nucleotide sequence ID" value="NZ_JAWDIQ010000001.1"/>
</dbReference>
<dbReference type="Pfam" id="PF04316">
    <property type="entry name" value="FlgM"/>
    <property type="match status" value="1"/>
</dbReference>
<dbReference type="SUPFAM" id="SSF101498">
    <property type="entry name" value="Anti-sigma factor FlgM"/>
    <property type="match status" value="1"/>
</dbReference>
<accession>A0ABU5CRQ2</accession>
<comment type="caution">
    <text evidence="2">The sequence shown here is derived from an EMBL/GenBank/DDBJ whole genome shotgun (WGS) entry which is preliminary data.</text>
</comment>
<keyword evidence="3" id="KW-1185">Reference proteome</keyword>
<dbReference type="InterPro" id="IPR031316">
    <property type="entry name" value="FlgM_C"/>
</dbReference>
<proteinExistence type="predicted"/>
<reference evidence="2 3" key="1">
    <citation type="submission" date="2023-10" db="EMBL/GenBank/DDBJ databases">
        <title>Virgibacillus soli CC-YMP-6 genome.</title>
        <authorList>
            <person name="Miliotis G."/>
            <person name="Sengupta P."/>
            <person name="Hameed A."/>
            <person name="Chuvochina M."/>
            <person name="Mcdonagh F."/>
            <person name="Simpson A.C."/>
            <person name="Singh N.K."/>
            <person name="Rekha P.D."/>
            <person name="Raman K."/>
            <person name="Hugenholtz P."/>
            <person name="Venkateswaran K."/>
        </authorList>
    </citation>
    <scope>NUCLEOTIDE SEQUENCE [LARGE SCALE GENOMIC DNA]</scope>
    <source>
        <strain evidence="2 3">CC-YMP-6</strain>
    </source>
</reference>
<keyword evidence="2" id="KW-0969">Cilium</keyword>
<name>A0ABU5CRQ2_9BACI</name>
<protein>
    <submittedName>
        <fullName evidence="2">Flagellar biosynthesis anti-sigma factor FlgM</fullName>
    </submittedName>
</protein>
<dbReference type="EMBL" id="JAWDIQ010000001">
    <property type="protein sequence ID" value="MDY0408920.1"/>
    <property type="molecule type" value="Genomic_DNA"/>
</dbReference>
<sequence length="80" mass="9226">MKIQGPNQTNFNPYKNIQKKLTQQSAGISKNDQLEISDMAKKLQDQGNIQTERKERIEKIKQAIDANEYKVNYEKTAQNG</sequence>
<evidence type="ECO:0000313" key="3">
    <source>
        <dbReference type="Proteomes" id="UP001275315"/>
    </source>
</evidence>
<feature type="domain" description="Anti-sigma-28 factor FlgM C-terminal" evidence="1">
    <location>
        <begin position="32"/>
        <end position="79"/>
    </location>
</feature>
<keyword evidence="2" id="KW-0282">Flagellum</keyword>